<evidence type="ECO:0000256" key="2">
    <source>
        <dbReference type="SAM" id="SignalP"/>
    </source>
</evidence>
<reference evidence="3 4" key="1">
    <citation type="submission" date="2019-10" db="EMBL/GenBank/DDBJ databases">
        <title>Georgenia wutianyii sp. nov. and Georgenia yuyongxinii sp. nov. isolated from plateau pika (Ochotona curzoniae) in the Qinghai-Tibet plateau of China.</title>
        <authorList>
            <person name="Tian Z."/>
        </authorList>
    </citation>
    <scope>NUCLEOTIDE SEQUENCE [LARGE SCALE GENOMIC DNA]</scope>
    <source>
        <strain evidence="3 4">JCM 15130</strain>
    </source>
</reference>
<dbReference type="EMBL" id="WHPD01001502">
    <property type="protein sequence ID" value="MPV88388.1"/>
    <property type="molecule type" value="Genomic_DNA"/>
</dbReference>
<dbReference type="AlphaFoldDB" id="A0A7J9UUV4"/>
<keyword evidence="2" id="KW-0732">Signal</keyword>
<name>A0A7J9UUV4_9MICO</name>
<keyword evidence="4" id="KW-1185">Reference proteome</keyword>
<gene>
    <name evidence="3" type="ORF">GB882_06890</name>
</gene>
<protein>
    <submittedName>
        <fullName evidence="3">Uncharacterized protein</fullName>
    </submittedName>
</protein>
<feature type="chain" id="PRO_5029641045" evidence="2">
    <location>
        <begin position="28"/>
        <end position="170"/>
    </location>
</feature>
<feature type="transmembrane region" description="Helical" evidence="1">
    <location>
        <begin position="36"/>
        <end position="59"/>
    </location>
</feature>
<feature type="transmembrane region" description="Helical" evidence="1">
    <location>
        <begin position="141"/>
        <end position="166"/>
    </location>
</feature>
<proteinExistence type="predicted"/>
<dbReference type="Proteomes" id="UP000429644">
    <property type="component" value="Unassembled WGS sequence"/>
</dbReference>
<comment type="caution">
    <text evidence="3">The sequence shown here is derived from an EMBL/GenBank/DDBJ whole genome shotgun (WGS) entry which is preliminary data.</text>
</comment>
<keyword evidence="1" id="KW-0472">Membrane</keyword>
<accession>A0A7J9UUV4</accession>
<evidence type="ECO:0000313" key="4">
    <source>
        <dbReference type="Proteomes" id="UP000429644"/>
    </source>
</evidence>
<evidence type="ECO:0000256" key="1">
    <source>
        <dbReference type="SAM" id="Phobius"/>
    </source>
</evidence>
<evidence type="ECO:0000313" key="3">
    <source>
        <dbReference type="EMBL" id="MPV88388.1"/>
    </source>
</evidence>
<feature type="signal peptide" evidence="2">
    <location>
        <begin position="1"/>
        <end position="27"/>
    </location>
</feature>
<keyword evidence="1" id="KW-0812">Transmembrane</keyword>
<keyword evidence="1" id="KW-1133">Transmembrane helix</keyword>
<organism evidence="3 4">
    <name type="scientific">Georgenia ruanii</name>
    <dbReference type="NCBI Taxonomy" id="348442"/>
    <lineage>
        <taxon>Bacteria</taxon>
        <taxon>Bacillati</taxon>
        <taxon>Actinomycetota</taxon>
        <taxon>Actinomycetes</taxon>
        <taxon>Micrococcales</taxon>
        <taxon>Bogoriellaceae</taxon>
        <taxon>Georgenia</taxon>
    </lineage>
</organism>
<feature type="transmembrane region" description="Helical" evidence="1">
    <location>
        <begin position="106"/>
        <end position="129"/>
    </location>
</feature>
<dbReference type="RefSeq" id="WP_152231058.1">
    <property type="nucleotide sequence ID" value="NZ_BAAAOT010000011.1"/>
</dbReference>
<sequence length="170" mass="17300">MALLWFTAAFIGAWMMLAAAGPYAACAAHPDVRPGIWGSIFLAAGVGVTCAALIAYLVAGDDEPPWDHSSLAVLATGMVLLATLASVMGLFFAALGPFDEPASESVGQFLTLSSATIPAVAALVTLALLKRTTQTATTPGRAALTSAGIFILTLIVLTACIASTTLNRCS</sequence>
<feature type="transmembrane region" description="Helical" evidence="1">
    <location>
        <begin position="71"/>
        <end position="94"/>
    </location>
</feature>